<proteinExistence type="predicted"/>
<sequence length="785" mass="86520">MSSDGATEGGAPAADQQAASAAAPEGDGGGAGREGEQASAARDEPERQQFSEAYERGRKLTADGPMAFIRDSVVEDMHIGDRNTYYTFASGGRAFRTGSVRKEVLDWVRARYTPVRGYSRMLATLRERNVLVLYGRPDTGRATTALRLLDEVVSGKVSRFDSGKGLSALTEQSFTAGDGYITEIPRAAVADLTELELDRVHDIAIEQTAYLVVICGDSDLDQAMTAPADLEVSAFDPSVPRDAPDDTDDVSEVLGGYAIVCPPPETTSLLRSHLIAELAEGPDVVDPLLDRVFVERRLRDAIGPAPLPWETARMAKLVAQWHRGEIDLPEVETKAAQLLQEQVAEWFSCLSDSSSPRSAELLRMTAFRIALAVFDSSPYELVMDAGNRLAKLLLERTGETGKKEKGALVVDNHAITLPASRGRMYEGGLTYGVAVIREGFARFTDDRFPITLLARLWRHHHNMHDVVLLWLKDLGTDGRPMVWVRAAQATGLFCSLSFVKVFEKTILPCALAEGRGHERERQFAAVALDHAARSPRIADVVYERLRSWRRQGPEPLRYTAAMALRYDLGKQDISRALEELRVLGTPSELRPVLEDWQDSALVEVAAGSLANLLAFGAVKPVLAKLAEWSGGDRQSLRELALRAVLELVRLRGFDLTYLDRSAGRTDHTIGNRRAQWPLLLVLSARDGALTGLIVELLIWALRGRRGDVVATSLLRTWLRAVEHDAACLVPIVDFLPHLVRDHSDTRRLLHVISRLRHDWCDPLDDVTATALEQAITATRTEQEAS</sequence>
<accession>A0A2S6H118</accession>
<dbReference type="EMBL" id="PTIX01000001">
    <property type="protein sequence ID" value="PPK71154.1"/>
    <property type="molecule type" value="Genomic_DNA"/>
</dbReference>
<protein>
    <submittedName>
        <fullName evidence="2">Uncharacterized protein</fullName>
    </submittedName>
</protein>
<organism evidence="2 3">
    <name type="scientific">Actinokineospora auranticolor</name>
    <dbReference type="NCBI Taxonomy" id="155976"/>
    <lineage>
        <taxon>Bacteria</taxon>
        <taxon>Bacillati</taxon>
        <taxon>Actinomycetota</taxon>
        <taxon>Actinomycetes</taxon>
        <taxon>Pseudonocardiales</taxon>
        <taxon>Pseudonocardiaceae</taxon>
        <taxon>Actinokineospora</taxon>
    </lineage>
</organism>
<dbReference type="AlphaFoldDB" id="A0A2S6H118"/>
<feature type="compositionally biased region" description="Basic and acidic residues" evidence="1">
    <location>
        <begin position="33"/>
        <end position="57"/>
    </location>
</feature>
<dbReference type="Proteomes" id="UP000239203">
    <property type="component" value="Unassembled WGS sequence"/>
</dbReference>
<keyword evidence="3" id="KW-1185">Reference proteome</keyword>
<comment type="caution">
    <text evidence="2">The sequence shown here is derived from an EMBL/GenBank/DDBJ whole genome shotgun (WGS) entry which is preliminary data.</text>
</comment>
<dbReference type="OrthoDB" id="3655233at2"/>
<feature type="region of interest" description="Disordered" evidence="1">
    <location>
        <begin position="1"/>
        <end position="57"/>
    </location>
</feature>
<evidence type="ECO:0000313" key="2">
    <source>
        <dbReference type="EMBL" id="PPK71154.1"/>
    </source>
</evidence>
<feature type="compositionally biased region" description="Low complexity" evidence="1">
    <location>
        <begin position="9"/>
        <end position="25"/>
    </location>
</feature>
<evidence type="ECO:0000256" key="1">
    <source>
        <dbReference type="SAM" id="MobiDB-lite"/>
    </source>
</evidence>
<gene>
    <name evidence="2" type="ORF">CLV40_101343</name>
</gene>
<evidence type="ECO:0000313" key="3">
    <source>
        <dbReference type="Proteomes" id="UP000239203"/>
    </source>
</evidence>
<reference evidence="2 3" key="1">
    <citation type="submission" date="2018-02" db="EMBL/GenBank/DDBJ databases">
        <title>Genomic Encyclopedia of Archaeal and Bacterial Type Strains, Phase II (KMG-II): from individual species to whole genera.</title>
        <authorList>
            <person name="Goeker M."/>
        </authorList>
    </citation>
    <scope>NUCLEOTIDE SEQUENCE [LARGE SCALE GENOMIC DNA]</scope>
    <source>
        <strain evidence="2 3">YU 961-1</strain>
    </source>
</reference>
<name>A0A2S6H118_9PSEU</name>
<dbReference type="RefSeq" id="WP_104476158.1">
    <property type="nucleotide sequence ID" value="NZ_CP154825.1"/>
</dbReference>